<keyword evidence="1" id="KW-0472">Membrane</keyword>
<feature type="transmembrane region" description="Helical" evidence="1">
    <location>
        <begin position="37"/>
        <end position="67"/>
    </location>
</feature>
<dbReference type="RefSeq" id="WP_206584872.1">
    <property type="nucleotide sequence ID" value="NZ_JAFKCU010000001.1"/>
</dbReference>
<name>A0ABS3CBM6_9BACT</name>
<feature type="transmembrane region" description="Helical" evidence="1">
    <location>
        <begin position="91"/>
        <end position="113"/>
    </location>
</feature>
<keyword evidence="1" id="KW-0812">Transmembrane</keyword>
<proteinExistence type="predicted"/>
<reference evidence="2 3" key="1">
    <citation type="submission" date="2021-03" db="EMBL/GenBank/DDBJ databases">
        <title>novel species isolated from a fishpond in China.</title>
        <authorList>
            <person name="Lu H."/>
            <person name="Cai Z."/>
        </authorList>
    </citation>
    <scope>NUCLEOTIDE SEQUENCE [LARGE SCALE GENOMIC DNA]</scope>
    <source>
        <strain evidence="2 3">YJ13C</strain>
    </source>
</reference>
<evidence type="ECO:0000256" key="1">
    <source>
        <dbReference type="SAM" id="Phobius"/>
    </source>
</evidence>
<evidence type="ECO:0008006" key="4">
    <source>
        <dbReference type="Google" id="ProtNLM"/>
    </source>
</evidence>
<keyword evidence="3" id="KW-1185">Reference proteome</keyword>
<feature type="transmembrane region" description="Helical" evidence="1">
    <location>
        <begin position="6"/>
        <end position="25"/>
    </location>
</feature>
<dbReference type="EMBL" id="JAFKCU010000001">
    <property type="protein sequence ID" value="MBN7814215.1"/>
    <property type="molecule type" value="Genomic_DNA"/>
</dbReference>
<dbReference type="Proteomes" id="UP000664480">
    <property type="component" value="Unassembled WGS sequence"/>
</dbReference>
<accession>A0ABS3CBM6</accession>
<keyword evidence="1" id="KW-1133">Transmembrane helix</keyword>
<evidence type="ECO:0000313" key="2">
    <source>
        <dbReference type="EMBL" id="MBN7814215.1"/>
    </source>
</evidence>
<evidence type="ECO:0000313" key="3">
    <source>
        <dbReference type="Proteomes" id="UP000664480"/>
    </source>
</evidence>
<protein>
    <recommendedName>
        <fullName evidence="4">SMODS-associating 2TM beta-strand rich effector domain-containing protein</fullName>
    </recommendedName>
</protein>
<sequence length="260" mass="30182">MNLALSTFILFLILLPGIFFRRFYYTQEFSTEYFKQTFLEIFLSGFIPSIVIHSIWYFGVGLFGYYVDLELFGSLLTNTPNPQVFKNLNDFALPIIVYHLSMWIGSAGLGMILKQFVRTTGADRQFSLLRFQNSWHYIFTGEFYEFPNSNIELDLDTIEDIELVYVDALVETKEGSLLYEGILVHYELSKDGGLDYIGLKQVQRRFLKDDQGLLGGSPKHYKIPGNLMLLKYSEIRNLNFSYYTLDEGDEDGEFTVRPIQ</sequence>
<organism evidence="2 3">
    <name type="scientific">Algoriphagus pacificus</name>
    <dbReference type="NCBI Taxonomy" id="2811234"/>
    <lineage>
        <taxon>Bacteria</taxon>
        <taxon>Pseudomonadati</taxon>
        <taxon>Bacteroidota</taxon>
        <taxon>Cytophagia</taxon>
        <taxon>Cytophagales</taxon>
        <taxon>Cyclobacteriaceae</taxon>
        <taxon>Algoriphagus</taxon>
    </lineage>
</organism>
<comment type="caution">
    <text evidence="2">The sequence shown here is derived from an EMBL/GenBank/DDBJ whole genome shotgun (WGS) entry which is preliminary data.</text>
</comment>
<gene>
    <name evidence="2" type="ORF">J0A69_02190</name>
</gene>